<protein>
    <submittedName>
        <fullName evidence="1">Uncharacterized protein</fullName>
    </submittedName>
</protein>
<evidence type="ECO:0000313" key="2">
    <source>
        <dbReference type="Proteomes" id="UP000324222"/>
    </source>
</evidence>
<comment type="caution">
    <text evidence="1">The sequence shown here is derived from an EMBL/GenBank/DDBJ whole genome shotgun (WGS) entry which is preliminary data.</text>
</comment>
<name>A0A5B7GST3_PORTR</name>
<accession>A0A5B7GST3</accession>
<keyword evidence="2" id="KW-1185">Reference proteome</keyword>
<dbReference type="EMBL" id="VSRR010016703">
    <property type="protein sequence ID" value="MPC59604.1"/>
    <property type="molecule type" value="Genomic_DNA"/>
</dbReference>
<proteinExistence type="predicted"/>
<organism evidence="1 2">
    <name type="scientific">Portunus trituberculatus</name>
    <name type="common">Swimming crab</name>
    <name type="synonym">Neptunus trituberculatus</name>
    <dbReference type="NCBI Taxonomy" id="210409"/>
    <lineage>
        <taxon>Eukaryota</taxon>
        <taxon>Metazoa</taxon>
        <taxon>Ecdysozoa</taxon>
        <taxon>Arthropoda</taxon>
        <taxon>Crustacea</taxon>
        <taxon>Multicrustacea</taxon>
        <taxon>Malacostraca</taxon>
        <taxon>Eumalacostraca</taxon>
        <taxon>Eucarida</taxon>
        <taxon>Decapoda</taxon>
        <taxon>Pleocyemata</taxon>
        <taxon>Brachyura</taxon>
        <taxon>Eubrachyura</taxon>
        <taxon>Portunoidea</taxon>
        <taxon>Portunidae</taxon>
        <taxon>Portuninae</taxon>
        <taxon>Portunus</taxon>
    </lineage>
</organism>
<reference evidence="1 2" key="1">
    <citation type="submission" date="2019-05" db="EMBL/GenBank/DDBJ databases">
        <title>Another draft genome of Portunus trituberculatus and its Hox gene families provides insights of decapod evolution.</title>
        <authorList>
            <person name="Jeong J.-H."/>
            <person name="Song I."/>
            <person name="Kim S."/>
            <person name="Choi T."/>
            <person name="Kim D."/>
            <person name="Ryu S."/>
            <person name="Kim W."/>
        </authorList>
    </citation>
    <scope>NUCLEOTIDE SEQUENCE [LARGE SCALE GENOMIC DNA]</scope>
    <source>
        <tissue evidence="1">Muscle</tissue>
    </source>
</reference>
<evidence type="ECO:0000313" key="1">
    <source>
        <dbReference type="EMBL" id="MPC59604.1"/>
    </source>
</evidence>
<dbReference type="Proteomes" id="UP000324222">
    <property type="component" value="Unassembled WGS sequence"/>
</dbReference>
<gene>
    <name evidence="1" type="ORF">E2C01_053628</name>
</gene>
<dbReference type="AlphaFoldDB" id="A0A5B7GST3"/>
<sequence>MSIVCNSNDKLDMETVCFDACYRVPSHDVMGYLSTHWPKPPSRQDQFGYRVFGYGAAISGPIGHDN</sequence>